<reference evidence="2 3" key="1">
    <citation type="submission" date="2018-11" db="EMBL/GenBank/DDBJ databases">
        <title>Whole genome sequence of Streptomyces paromomycinus NBRC 15454(T).</title>
        <authorList>
            <person name="Komaki H."/>
            <person name="Tamura T."/>
        </authorList>
    </citation>
    <scope>NUCLEOTIDE SEQUENCE [LARGE SCALE GENOMIC DNA]</scope>
    <source>
        <strain evidence="2 3">NBRC 15454</strain>
    </source>
</reference>
<organism evidence="2 3">
    <name type="scientific">Streptomyces paromomycinus</name>
    <name type="common">Streptomyces rimosus subsp. paromomycinus</name>
    <dbReference type="NCBI Taxonomy" id="92743"/>
    <lineage>
        <taxon>Bacteria</taxon>
        <taxon>Bacillati</taxon>
        <taxon>Actinomycetota</taxon>
        <taxon>Actinomycetes</taxon>
        <taxon>Kitasatosporales</taxon>
        <taxon>Streptomycetaceae</taxon>
        <taxon>Streptomyces</taxon>
    </lineage>
</organism>
<dbReference type="Proteomes" id="UP000286746">
    <property type="component" value="Unassembled WGS sequence"/>
</dbReference>
<dbReference type="EMBL" id="BHZD01000001">
    <property type="protein sequence ID" value="GCD43749.1"/>
    <property type="molecule type" value="Genomic_DNA"/>
</dbReference>
<evidence type="ECO:0000313" key="2">
    <source>
        <dbReference type="EMBL" id="GCD43749.1"/>
    </source>
</evidence>
<dbReference type="AlphaFoldDB" id="A0A401W350"/>
<name>A0A401W350_STREY</name>
<accession>A0A401W350</accession>
<feature type="region of interest" description="Disordered" evidence="1">
    <location>
        <begin position="201"/>
        <end position="241"/>
    </location>
</feature>
<protein>
    <submittedName>
        <fullName evidence="2">Uncharacterized protein</fullName>
    </submittedName>
</protein>
<sequence length="241" mass="25498">MEFIAPAGFTEIPIGMTVEEARQELFTRVSREALEARPAAYENLVSNLQKVSQALEETGTLYAGTCLRAYEGELSLGTLLVTVTPFAFGDAAIAADGMVRALVAARGDSWAGTVFDTPVGPAAVLTGVNGFHIPAETSASREELNLPMAEMQVYLPVPEGVEGQEQCLVSFNLTTPCEGHWDAYCSDIVALLNSVTFDEPDHTLSEASPQPTSPRTPVGSPEKLSPGQTHADGKAPATPFG</sequence>
<keyword evidence="3" id="KW-1185">Reference proteome</keyword>
<evidence type="ECO:0000313" key="3">
    <source>
        <dbReference type="Proteomes" id="UP000286746"/>
    </source>
</evidence>
<proteinExistence type="predicted"/>
<comment type="caution">
    <text evidence="2">The sequence shown here is derived from an EMBL/GenBank/DDBJ whole genome shotgun (WGS) entry which is preliminary data.</text>
</comment>
<feature type="compositionally biased region" description="Polar residues" evidence="1">
    <location>
        <begin position="205"/>
        <end position="215"/>
    </location>
</feature>
<gene>
    <name evidence="2" type="ORF">GKJPGBOP_03431</name>
</gene>
<evidence type="ECO:0000256" key="1">
    <source>
        <dbReference type="SAM" id="MobiDB-lite"/>
    </source>
</evidence>
<dbReference type="RefSeq" id="WP_125054794.1">
    <property type="nucleotide sequence ID" value="NZ_BHZD01000001.1"/>
</dbReference>